<dbReference type="EMBL" id="GEDG01031522">
    <property type="protein sequence ID" value="JAP11327.1"/>
    <property type="molecule type" value="Transcribed_RNA"/>
</dbReference>
<evidence type="ECO:0000313" key="1">
    <source>
        <dbReference type="EMBL" id="JAP11327.1"/>
    </source>
</evidence>
<protein>
    <submittedName>
        <fullName evidence="1">Putative ovule protein</fullName>
    </submittedName>
</protein>
<accession>A0A0V0GSX4</accession>
<reference evidence="1" key="1">
    <citation type="submission" date="2015-12" db="EMBL/GenBank/DDBJ databases">
        <title>Gene expression during late stages of embryo sac development: a critical building block for successful pollen-pistil interactions.</title>
        <authorList>
            <person name="Liu Y."/>
            <person name="Joly V."/>
            <person name="Sabar M."/>
            <person name="Matton D.P."/>
        </authorList>
    </citation>
    <scope>NUCLEOTIDE SEQUENCE</scope>
</reference>
<organism evidence="1">
    <name type="scientific">Solanum chacoense</name>
    <name type="common">Chaco potato</name>
    <dbReference type="NCBI Taxonomy" id="4108"/>
    <lineage>
        <taxon>Eukaryota</taxon>
        <taxon>Viridiplantae</taxon>
        <taxon>Streptophyta</taxon>
        <taxon>Embryophyta</taxon>
        <taxon>Tracheophyta</taxon>
        <taxon>Spermatophyta</taxon>
        <taxon>Magnoliopsida</taxon>
        <taxon>eudicotyledons</taxon>
        <taxon>Gunneridae</taxon>
        <taxon>Pentapetalae</taxon>
        <taxon>asterids</taxon>
        <taxon>lamiids</taxon>
        <taxon>Solanales</taxon>
        <taxon>Solanaceae</taxon>
        <taxon>Solanoideae</taxon>
        <taxon>Solaneae</taxon>
        <taxon>Solanum</taxon>
    </lineage>
</organism>
<proteinExistence type="predicted"/>
<name>A0A0V0GSX4_SOLCH</name>
<sequence length="61" mass="6942">METIGSPPQLSLFLQTWKNIFNCITTVVSLLELSLLILLSVLLFSTCICRSFFFLKMLLLS</sequence>
<dbReference type="AlphaFoldDB" id="A0A0V0GSX4"/>